<gene>
    <name evidence="1" type="ORF">L3Q82_002996</name>
</gene>
<keyword evidence="2" id="KW-1185">Reference proteome</keyword>
<evidence type="ECO:0000313" key="2">
    <source>
        <dbReference type="Proteomes" id="UP000831701"/>
    </source>
</evidence>
<sequence>MTLILSSLADILTVCKAIVLIILTLNRVVYPETWENCLNQQENIKDKNTRRSLFMMTVAMPSWLEHSRASQEWPSCKDDCKSTAQRRMLSEVKKNPRVSAKDLQKSLAHANISVDKSTIHKTLNKNGVHGRTPRRKPLLSTKNIAARLKFAKEHLDVPQHYWQNILWTDETKLEFLGSSLEGTHNTMYGEKKATAHQHQNPIPTVKYGGRGIMVWGCFAASGPGQIAYHRQKNEFPSLSRHFAAELKAICPPIEAQQKMGDATGQRPKAQNLPVLWRREEYNVKASEGMLRVGQCDNPPTVISSI</sequence>
<protein>
    <submittedName>
        <fullName evidence="1">Uncharacterized protein</fullName>
    </submittedName>
</protein>
<evidence type="ECO:0000313" key="1">
    <source>
        <dbReference type="EMBL" id="KAI3357971.1"/>
    </source>
</evidence>
<proteinExistence type="predicted"/>
<dbReference type="EMBL" id="CM041548">
    <property type="protein sequence ID" value="KAI3357971.1"/>
    <property type="molecule type" value="Genomic_DNA"/>
</dbReference>
<accession>A0ACB8VQT0</accession>
<name>A0ACB8VQT0_9TELE</name>
<comment type="caution">
    <text evidence="1">The sequence shown here is derived from an EMBL/GenBank/DDBJ whole genome shotgun (WGS) entry which is preliminary data.</text>
</comment>
<organism evidence="1 2">
    <name type="scientific">Scortum barcoo</name>
    <name type="common">barcoo grunter</name>
    <dbReference type="NCBI Taxonomy" id="214431"/>
    <lineage>
        <taxon>Eukaryota</taxon>
        <taxon>Metazoa</taxon>
        <taxon>Chordata</taxon>
        <taxon>Craniata</taxon>
        <taxon>Vertebrata</taxon>
        <taxon>Euteleostomi</taxon>
        <taxon>Actinopterygii</taxon>
        <taxon>Neopterygii</taxon>
        <taxon>Teleostei</taxon>
        <taxon>Neoteleostei</taxon>
        <taxon>Acanthomorphata</taxon>
        <taxon>Eupercaria</taxon>
        <taxon>Centrarchiformes</taxon>
        <taxon>Terapontoidei</taxon>
        <taxon>Terapontidae</taxon>
        <taxon>Scortum</taxon>
    </lineage>
</organism>
<reference evidence="1" key="1">
    <citation type="submission" date="2022-04" db="EMBL/GenBank/DDBJ databases">
        <title>Jade perch genome.</title>
        <authorList>
            <person name="Chao B."/>
        </authorList>
    </citation>
    <scope>NUCLEOTIDE SEQUENCE</scope>
    <source>
        <strain evidence="1">CB-2022</strain>
    </source>
</reference>
<dbReference type="Proteomes" id="UP000831701">
    <property type="component" value="Chromosome 18"/>
</dbReference>